<organism evidence="9 10">
    <name type="scientific">Noviherbaspirillum aridicola</name>
    <dbReference type="NCBI Taxonomy" id="2849687"/>
    <lineage>
        <taxon>Bacteria</taxon>
        <taxon>Pseudomonadati</taxon>
        <taxon>Pseudomonadota</taxon>
        <taxon>Betaproteobacteria</taxon>
        <taxon>Burkholderiales</taxon>
        <taxon>Oxalobacteraceae</taxon>
        <taxon>Noviherbaspirillum</taxon>
    </lineage>
</organism>
<keyword evidence="8" id="KW-0732">Signal</keyword>
<accession>A0ABQ4Q644</accession>
<comment type="caution">
    <text evidence="9">The sequence shown here is derived from an EMBL/GenBank/DDBJ whole genome shotgun (WGS) entry which is preliminary data.</text>
</comment>
<dbReference type="EMBL" id="BPMK01000011">
    <property type="protein sequence ID" value="GIZ52677.1"/>
    <property type="molecule type" value="Genomic_DNA"/>
</dbReference>
<feature type="transmembrane region" description="Helical" evidence="7">
    <location>
        <begin position="44"/>
        <end position="66"/>
    </location>
</feature>
<sequence length="151" mass="15111">MKMRALLPATVIAFAAAAPALAQTAGTAAPAVSASAPSAVGAGGLLQVLLWLAVVLALLAGTAWLAKRTGLARGAAGSVARVVGGVSVGNRERVLVVEVGDQWIVVGVAPGRVSALSTMPRGEAPASAVPAASQPNFPAWLKQTMDRRNAR</sequence>
<keyword evidence="10" id="KW-1185">Reference proteome</keyword>
<evidence type="ECO:0000256" key="1">
    <source>
        <dbReference type="ARBA" id="ARBA00022475"/>
    </source>
</evidence>
<feature type="chain" id="PRO_5045951189" description="Flagellar protein" evidence="8">
    <location>
        <begin position="23"/>
        <end position="151"/>
    </location>
</feature>
<gene>
    <name evidence="9" type="ORF">NCCP691_26910</name>
</gene>
<evidence type="ECO:0000256" key="3">
    <source>
        <dbReference type="ARBA" id="ARBA00022989"/>
    </source>
</evidence>
<dbReference type="InterPro" id="IPR022781">
    <property type="entry name" value="Flagellar_biosynth_FliO"/>
</dbReference>
<keyword evidence="3 7" id="KW-1133">Transmembrane helix</keyword>
<evidence type="ECO:0000256" key="6">
    <source>
        <dbReference type="ARBA" id="ARBA00037937"/>
    </source>
</evidence>
<evidence type="ECO:0000256" key="8">
    <source>
        <dbReference type="SAM" id="SignalP"/>
    </source>
</evidence>
<evidence type="ECO:0000313" key="9">
    <source>
        <dbReference type="EMBL" id="GIZ52677.1"/>
    </source>
</evidence>
<comment type="similarity">
    <text evidence="6 7">Belongs to the FliO/MopB family.</text>
</comment>
<dbReference type="InterPro" id="IPR052205">
    <property type="entry name" value="FliO/MopB"/>
</dbReference>
<feature type="signal peptide" evidence="8">
    <location>
        <begin position="1"/>
        <end position="22"/>
    </location>
</feature>
<evidence type="ECO:0000256" key="5">
    <source>
        <dbReference type="ARBA" id="ARBA00023143"/>
    </source>
</evidence>
<dbReference type="NCBIfam" id="TIGR03500">
    <property type="entry name" value="FliO_TIGR"/>
    <property type="match status" value="1"/>
</dbReference>
<evidence type="ECO:0000256" key="2">
    <source>
        <dbReference type="ARBA" id="ARBA00022692"/>
    </source>
</evidence>
<keyword evidence="4 7" id="KW-0472">Membrane</keyword>
<evidence type="ECO:0000313" key="10">
    <source>
        <dbReference type="Proteomes" id="UP000887222"/>
    </source>
</evidence>
<reference evidence="9 10" key="1">
    <citation type="journal article" date="2022" name="Int. J. Syst. Evol. Microbiol.">
        <title>Noviherbaspirillum aridicola sp. nov., isolated from an arid soil in Pakistan.</title>
        <authorList>
            <person name="Khan I.U."/>
            <person name="Saqib M."/>
            <person name="Amin A."/>
            <person name="Hussain F."/>
            <person name="Li L."/>
            <person name="Liu Y.H."/>
            <person name="Fang B.Z."/>
            <person name="Ahmed I."/>
            <person name="Li W.J."/>
        </authorList>
    </citation>
    <scope>NUCLEOTIDE SEQUENCE [LARGE SCALE GENOMIC DNA]</scope>
    <source>
        <strain evidence="9 10">NCCP-691</strain>
    </source>
</reference>
<dbReference type="PANTHER" id="PTHR38766">
    <property type="entry name" value="FLAGELLAR PROTEIN FLIO"/>
    <property type="match status" value="1"/>
</dbReference>
<evidence type="ECO:0000256" key="4">
    <source>
        <dbReference type="ARBA" id="ARBA00023136"/>
    </source>
</evidence>
<dbReference type="PANTHER" id="PTHR38766:SF1">
    <property type="entry name" value="FLAGELLAR PROTEIN FLIO"/>
    <property type="match status" value="1"/>
</dbReference>
<name>A0ABQ4Q644_9BURK</name>
<protein>
    <recommendedName>
        <fullName evidence="7">Flagellar protein</fullName>
    </recommendedName>
</protein>
<comment type="subcellular location">
    <subcellularLocation>
        <location evidence="7">Cell membrane</location>
    </subcellularLocation>
    <subcellularLocation>
        <location evidence="7">Bacterial flagellum basal body</location>
    </subcellularLocation>
</comment>
<proteinExistence type="inferred from homology"/>
<dbReference type="Proteomes" id="UP000887222">
    <property type="component" value="Unassembled WGS sequence"/>
</dbReference>
<keyword evidence="2 7" id="KW-0812">Transmembrane</keyword>
<evidence type="ECO:0000256" key="7">
    <source>
        <dbReference type="RuleBase" id="RU362064"/>
    </source>
</evidence>
<dbReference type="Pfam" id="PF04347">
    <property type="entry name" value="FliO"/>
    <property type="match status" value="1"/>
</dbReference>
<keyword evidence="5 7" id="KW-0975">Bacterial flagellum</keyword>
<keyword evidence="1 7" id="KW-1003">Cell membrane</keyword>